<feature type="chain" id="PRO_5039157182" description="Ricin B lectin domain-containing protein" evidence="1">
    <location>
        <begin position="26"/>
        <end position="206"/>
    </location>
</feature>
<evidence type="ECO:0000313" key="3">
    <source>
        <dbReference type="Proteomes" id="UP000185596"/>
    </source>
</evidence>
<gene>
    <name evidence="2" type="ORF">BU204_30920</name>
</gene>
<dbReference type="AlphaFoldDB" id="A0A1Q8C8Y8"/>
<keyword evidence="3" id="KW-1185">Reference proteome</keyword>
<name>A0A1Q8C8Y8_9PSEU</name>
<proteinExistence type="predicted"/>
<reference evidence="2 3" key="1">
    <citation type="submission" date="2016-12" db="EMBL/GenBank/DDBJ databases">
        <title>The draft genome sequence of Actinophytocola sp. 11-183.</title>
        <authorList>
            <person name="Wang W."/>
            <person name="Yuan L."/>
        </authorList>
    </citation>
    <scope>NUCLEOTIDE SEQUENCE [LARGE SCALE GENOMIC DNA]</scope>
    <source>
        <strain evidence="2 3">11-183</strain>
    </source>
</reference>
<dbReference type="Proteomes" id="UP000185596">
    <property type="component" value="Unassembled WGS sequence"/>
</dbReference>
<dbReference type="STRING" id="1912961.BU204_30920"/>
<dbReference type="OrthoDB" id="3555118at2"/>
<organism evidence="2 3">
    <name type="scientific">Actinophytocola xanthii</name>
    <dbReference type="NCBI Taxonomy" id="1912961"/>
    <lineage>
        <taxon>Bacteria</taxon>
        <taxon>Bacillati</taxon>
        <taxon>Actinomycetota</taxon>
        <taxon>Actinomycetes</taxon>
        <taxon>Pseudonocardiales</taxon>
        <taxon>Pseudonocardiaceae</taxon>
    </lineage>
</organism>
<evidence type="ECO:0000313" key="2">
    <source>
        <dbReference type="EMBL" id="OLF10821.1"/>
    </source>
</evidence>
<dbReference type="EMBL" id="MSIE01000071">
    <property type="protein sequence ID" value="OLF10821.1"/>
    <property type="molecule type" value="Genomic_DNA"/>
</dbReference>
<evidence type="ECO:0000256" key="1">
    <source>
        <dbReference type="SAM" id="SignalP"/>
    </source>
</evidence>
<sequence>MTRRRARAAVRAVVGLGLCCASCTATVTGSPSAVALPKTEVVVANPFTAAGEPAADVTVVEQAVGSCQDSNLASGNPQARRCFTEDSSVLDPCFLPAGRLAERALCLSDPTAGEAVELRVTDDSALPPGEHSYDGDPWFLELVNGLECQLLGGATVVFQGLRMNYACGPDRYLYGSPDRQQDTWTIRYGSEAPAELTSVPVRTAWF</sequence>
<accession>A0A1Q8C8Y8</accession>
<comment type="caution">
    <text evidence="2">The sequence shown here is derived from an EMBL/GenBank/DDBJ whole genome shotgun (WGS) entry which is preliminary data.</text>
</comment>
<evidence type="ECO:0008006" key="4">
    <source>
        <dbReference type="Google" id="ProtNLM"/>
    </source>
</evidence>
<feature type="signal peptide" evidence="1">
    <location>
        <begin position="1"/>
        <end position="25"/>
    </location>
</feature>
<protein>
    <recommendedName>
        <fullName evidence="4">Ricin B lectin domain-containing protein</fullName>
    </recommendedName>
</protein>
<keyword evidence="1" id="KW-0732">Signal</keyword>
<dbReference type="RefSeq" id="WP_075129324.1">
    <property type="nucleotide sequence ID" value="NZ_MSIE01000071.1"/>
</dbReference>